<dbReference type="EMBL" id="LR796197">
    <property type="protein sequence ID" value="CAB4126395.1"/>
    <property type="molecule type" value="Genomic_DNA"/>
</dbReference>
<accession>A0A6J5KYQ3</accession>
<protein>
    <submittedName>
        <fullName evidence="1">Uncharacterized protein</fullName>
    </submittedName>
</protein>
<name>A0A6J5KYQ3_9CAUD</name>
<evidence type="ECO:0000313" key="1">
    <source>
        <dbReference type="EMBL" id="CAB4126395.1"/>
    </source>
</evidence>
<sequence length="207" mass="22992">MITNYTDLQSTIADYLARTDLTSQIPLFVQMAENRLRRDLRIRPMLKVVTTTTAINDPTVAIPSDFLEMRDLHIEANPIHTLIYQNPSNFFRNTKAGSLTGGYPNNYTIMGSEFQFAPIPDAAYTLKMVYYAAPTYLSSTNASNAFLATCPDLLLYASLGEAEPYLMNDARVATWAQLYDRGLNSLTISDDAGEQPSAPMVISVATR</sequence>
<dbReference type="Pfam" id="PF24175">
    <property type="entry name" value="SU10_adaptor"/>
    <property type="match status" value="1"/>
</dbReference>
<dbReference type="InterPro" id="IPR056209">
    <property type="entry name" value="SU10_adaptor"/>
</dbReference>
<reference evidence="1" key="1">
    <citation type="submission" date="2020-04" db="EMBL/GenBank/DDBJ databases">
        <authorList>
            <person name="Chiriac C."/>
            <person name="Salcher M."/>
            <person name="Ghai R."/>
            <person name="Kavagutti S V."/>
        </authorList>
    </citation>
    <scope>NUCLEOTIDE SEQUENCE</scope>
</reference>
<proteinExistence type="predicted"/>
<gene>
    <name evidence="1" type="ORF">UFOVP89_38</name>
</gene>
<organism evidence="1">
    <name type="scientific">uncultured Caudovirales phage</name>
    <dbReference type="NCBI Taxonomy" id="2100421"/>
    <lineage>
        <taxon>Viruses</taxon>
        <taxon>Duplodnaviria</taxon>
        <taxon>Heunggongvirae</taxon>
        <taxon>Uroviricota</taxon>
        <taxon>Caudoviricetes</taxon>
        <taxon>Peduoviridae</taxon>
        <taxon>Maltschvirus</taxon>
        <taxon>Maltschvirus maltsch</taxon>
    </lineage>
</organism>